<accession>A0AAU9JCJ0</accession>
<keyword evidence="1" id="KW-0812">Transmembrane</keyword>
<evidence type="ECO:0000313" key="2">
    <source>
        <dbReference type="EMBL" id="CAG9323978.1"/>
    </source>
</evidence>
<keyword evidence="3" id="KW-1185">Reference proteome</keyword>
<comment type="caution">
    <text evidence="2">The sequence shown here is derived from an EMBL/GenBank/DDBJ whole genome shotgun (WGS) entry which is preliminary data.</text>
</comment>
<reference evidence="2" key="1">
    <citation type="submission" date="2021-09" db="EMBL/GenBank/DDBJ databases">
        <authorList>
            <consortium name="AG Swart"/>
            <person name="Singh M."/>
            <person name="Singh A."/>
            <person name="Seah K."/>
            <person name="Emmerich C."/>
        </authorList>
    </citation>
    <scope>NUCLEOTIDE SEQUENCE</scope>
    <source>
        <strain evidence="2">ATCC30299</strain>
    </source>
</reference>
<keyword evidence="1" id="KW-1133">Transmembrane helix</keyword>
<evidence type="ECO:0000256" key="1">
    <source>
        <dbReference type="SAM" id="Phobius"/>
    </source>
</evidence>
<name>A0AAU9JCJ0_9CILI</name>
<keyword evidence="1" id="KW-0472">Membrane</keyword>
<feature type="transmembrane region" description="Helical" evidence="1">
    <location>
        <begin position="59"/>
        <end position="77"/>
    </location>
</feature>
<feature type="transmembrane region" description="Helical" evidence="1">
    <location>
        <begin position="107"/>
        <end position="133"/>
    </location>
</feature>
<dbReference type="EMBL" id="CAJZBQ010000035">
    <property type="protein sequence ID" value="CAG9323978.1"/>
    <property type="molecule type" value="Genomic_DNA"/>
</dbReference>
<protein>
    <submittedName>
        <fullName evidence="2">Uncharacterized protein</fullName>
    </submittedName>
</protein>
<feature type="transmembrane region" description="Helical" evidence="1">
    <location>
        <begin position="198"/>
        <end position="219"/>
    </location>
</feature>
<sequence>MSNFALNSFANENDIGLEFVKNYKQESCLIKSIFEFYRLAYYQEEPEEISIITQKIHKIFLTTIWCIQISSLLWIPHLPIGKWDDNKTIWEFFGYLRLDNACFSTGIINFCIYISLSTVWLTAILIVIFVILIHKLIEFPKIFVSVIKKILYILSNYLLIPTVTLLCVCLKHNFSPDNAALEYKDKDSAEDLKVPIEIQIWIIFTLIIYYIMIIMNVVFSSEIRHSMWKMKLKSKAHSNLEINSATFSFLAPIIYSLPQKIILCTFKLFLWLFLEFWL</sequence>
<proteinExistence type="predicted"/>
<dbReference type="Proteomes" id="UP001162131">
    <property type="component" value="Unassembled WGS sequence"/>
</dbReference>
<dbReference type="AlphaFoldDB" id="A0AAU9JCJ0"/>
<gene>
    <name evidence="2" type="ORF">BSTOLATCC_MIC35004</name>
</gene>
<feature type="transmembrane region" description="Helical" evidence="1">
    <location>
        <begin position="154"/>
        <end position="174"/>
    </location>
</feature>
<organism evidence="2 3">
    <name type="scientific">Blepharisma stoltei</name>
    <dbReference type="NCBI Taxonomy" id="1481888"/>
    <lineage>
        <taxon>Eukaryota</taxon>
        <taxon>Sar</taxon>
        <taxon>Alveolata</taxon>
        <taxon>Ciliophora</taxon>
        <taxon>Postciliodesmatophora</taxon>
        <taxon>Heterotrichea</taxon>
        <taxon>Heterotrichida</taxon>
        <taxon>Blepharismidae</taxon>
        <taxon>Blepharisma</taxon>
    </lineage>
</organism>
<evidence type="ECO:0000313" key="3">
    <source>
        <dbReference type="Proteomes" id="UP001162131"/>
    </source>
</evidence>